<dbReference type="Pfam" id="PF05593">
    <property type="entry name" value="RHS_repeat"/>
    <property type="match status" value="4"/>
</dbReference>
<feature type="domain" description="Teneurin-like YD-shell" evidence="7">
    <location>
        <begin position="792"/>
        <end position="919"/>
    </location>
</feature>
<keyword evidence="9" id="KW-1185">Reference proteome</keyword>
<dbReference type="InterPro" id="IPR037178">
    <property type="entry name" value="ColicinD_C_sf"/>
</dbReference>
<keyword evidence="4" id="KW-0472">Membrane</keyword>
<sequence>MGRASDWSPVDMESDPTPGDPDRVEELADKLLGFADDVADAQDKLRNLMGDGLLDTFVGETADAFGEQMEGVPPNLVKLNESHELAGQALAAYWPKLRQAQQDADRALADAVEAQEELSSAQSWLETAASSLETAQEAAEPPDEGEVRAEVRRALTDAENDHGDAEAAVSSAQGRLDAAKLLAQQAKEAREEAASLCVSDLRTASEAGIRNKKWWEKAVDWIADNWDTIVQVAQIIGTIVGIAALFIGGPLIAGILLAVALVALADTLVAYSKGEASLWDVGFAVLDCIPGGRLVGAGASAARTGLRDTATTIRGQRPQIRQDGRRMDSRNECGDPVDVATGELVMSATDLTLPGVLPLVLERHHISTYRSGRWFGRSWASTLDQRLRLDDYGVRFYSADGMILSYPIPLADPEHPVLPTEGPRWGLVWDGNPGSGMRIHQPETGRTLHFTPLPTRPGPELPLTAVTDRNGNRITIHYAEDGSPAEMEHSGGYRVHIATYDKRVTALHLASDPERPLLLSFGYDAHGNLSEIYNSSGLPLRFTYDDRARLIRWEDRNHTWYRYEYDAEGRVVFSTGTEGALEYRYRYEPEHHRTTATNSLGHDTLYQFNDSLQLIAETDPLGNTTHRTWDRYDRPLSVIDALGGATGYAYDESGNLISVTRPDGHRTRVRYDALGLPIALTDPSGATWRQEFDRRGNRTDAWDPAGHHTRYTHDIRGSLASVTNALNHTVRISNNPAGLPTAVTNPLGESTQYQRNAMGQIVAVIDPMGARTELTWTPEGKPLRRVDPQGHEELWTWDGEGNLLSHKNENGAEVRYTYGPFDLPISQTRTDGAEYRFTRDNELNLLQVTDPTGRTWDYGYDECGRLKFESDFDGRVSTYGYNSAGQTIFHANPCGDVVRYSYDILGRLSQKETSDGNITSYEHDLAGHVIRATNADSILTRTYDEVGNMISEEINGNVMDLEYDATGRLTSRTTPTGHESVWSYDAADQPTSLSTGRNLLHFRYDAAGREVSRLIGAQLQLTHAWNPLHRLTGQTLTHTDATDTLSEIYGRSYTYRADGYQDGLAEAQGHTRYDLDPAGRVLRVDRDGQEGAESYAYDQAGNQTAAHWSDLPTHEAAGERRYKGTLAVRAGRTRYEYDAAGRTVLRQRSSLSRKPQSWRYTWDTEGRLSQTLTPDGVTWRYLYDPFDRRIAKQKLAADGSCAEETRFTWHGIVLIEQCTSRPHVDAPSAAITWDHVGINPVSQTHSSEMDKKFYAIVSDLVGTPTHIYQEDGTLVWQSRATHWGTRYIGSLEAAEAPLRFPGQYADEETGWHYNYFRHYDPDIARYTSPDPLGLSPAPNSYAYVHNPHSWIDPMGLSPHPPELSGVGDKQFGKKWGKHSKDYGLNPGDASARAWFENRIHEVHSTPDDIRQGPWNPGRGGGDDYWFFHKENDLVVTRGDGAFVTMFPMGEGGNGWYNSASPRSR</sequence>
<accession>A0ABP5GUN5</accession>
<evidence type="ECO:0000256" key="4">
    <source>
        <dbReference type="SAM" id="Phobius"/>
    </source>
</evidence>
<dbReference type="RefSeq" id="WP_346070887.1">
    <property type="nucleotide sequence ID" value="NZ_BAAANQ010000006.1"/>
</dbReference>
<feature type="domain" description="DUF6531" evidence="5">
    <location>
        <begin position="334"/>
        <end position="406"/>
    </location>
</feature>
<dbReference type="Pfam" id="PF21725">
    <property type="entry name" value="T7SS_signal"/>
    <property type="match status" value="1"/>
</dbReference>
<dbReference type="InterPro" id="IPR056823">
    <property type="entry name" value="TEN-like_YD-shell"/>
</dbReference>
<dbReference type="Pfam" id="PF25023">
    <property type="entry name" value="TEN_YD-shell"/>
    <property type="match status" value="2"/>
</dbReference>
<dbReference type="EMBL" id="BAAANQ010000006">
    <property type="protein sequence ID" value="GAA2055776.1"/>
    <property type="molecule type" value="Genomic_DNA"/>
</dbReference>
<evidence type="ECO:0000259" key="5">
    <source>
        <dbReference type="Pfam" id="PF20148"/>
    </source>
</evidence>
<feature type="domain" description="Teneurin-like YD-shell" evidence="7">
    <location>
        <begin position="1067"/>
        <end position="1330"/>
    </location>
</feature>
<dbReference type="Gene3D" id="3.10.450.200">
    <property type="match status" value="1"/>
</dbReference>
<dbReference type="InterPro" id="IPR031325">
    <property type="entry name" value="RHS_repeat"/>
</dbReference>
<dbReference type="Proteomes" id="UP001403094">
    <property type="component" value="Unassembled WGS sequence"/>
</dbReference>
<reference evidence="9" key="1">
    <citation type="journal article" date="2019" name="Int. J. Syst. Evol. Microbiol.">
        <title>The Global Catalogue of Microorganisms (GCM) 10K type strain sequencing project: providing services to taxonomists for standard genome sequencing and annotation.</title>
        <authorList>
            <consortium name="The Broad Institute Genomics Platform"/>
            <consortium name="The Broad Institute Genome Sequencing Center for Infectious Disease"/>
            <person name="Wu L."/>
            <person name="Ma J."/>
        </authorList>
    </citation>
    <scope>NUCLEOTIDE SEQUENCE [LARGE SCALE GENOMIC DNA]</scope>
    <source>
        <strain evidence="9">JCM 14549</strain>
    </source>
</reference>
<evidence type="ECO:0000256" key="1">
    <source>
        <dbReference type="ARBA" id="ARBA00022737"/>
    </source>
</evidence>
<dbReference type="PANTHER" id="PTHR32305">
    <property type="match status" value="1"/>
</dbReference>
<evidence type="ECO:0000259" key="7">
    <source>
        <dbReference type="Pfam" id="PF25023"/>
    </source>
</evidence>
<evidence type="ECO:0000313" key="8">
    <source>
        <dbReference type="EMBL" id="GAA2055776.1"/>
    </source>
</evidence>
<feature type="domain" description="Putative T7SS secretion signal" evidence="6">
    <location>
        <begin position="19"/>
        <end position="206"/>
    </location>
</feature>
<feature type="transmembrane region" description="Helical" evidence="4">
    <location>
        <begin position="239"/>
        <end position="265"/>
    </location>
</feature>
<dbReference type="NCBIfam" id="TIGR01643">
    <property type="entry name" value="YD_repeat_2x"/>
    <property type="match status" value="9"/>
</dbReference>
<dbReference type="InterPro" id="IPR022385">
    <property type="entry name" value="Rhs_assc_core"/>
</dbReference>
<feature type="region of interest" description="Disordered" evidence="3">
    <location>
        <begin position="127"/>
        <end position="147"/>
    </location>
</feature>
<dbReference type="Pfam" id="PF20148">
    <property type="entry name" value="DUF6531"/>
    <property type="match status" value="1"/>
</dbReference>
<feature type="region of interest" description="Disordered" evidence="3">
    <location>
        <begin position="1"/>
        <end position="24"/>
    </location>
</feature>
<evidence type="ECO:0000259" key="6">
    <source>
        <dbReference type="Pfam" id="PF21725"/>
    </source>
</evidence>
<organism evidence="8 9">
    <name type="scientific">Streptomyces cheonanensis</name>
    <dbReference type="NCBI Taxonomy" id="312720"/>
    <lineage>
        <taxon>Bacteria</taxon>
        <taxon>Bacillati</taxon>
        <taxon>Actinomycetota</taxon>
        <taxon>Actinomycetes</taxon>
        <taxon>Kitasatosporales</taxon>
        <taxon>Streptomycetaceae</taxon>
        <taxon>Streptomyces</taxon>
    </lineage>
</organism>
<dbReference type="InterPro" id="IPR049082">
    <property type="entry name" value="T7SS_signal"/>
</dbReference>
<protein>
    <submittedName>
        <fullName evidence="8">Uncharacterized protein</fullName>
    </submittedName>
</protein>
<keyword evidence="2" id="KW-0175">Coiled coil</keyword>
<proteinExistence type="predicted"/>
<name>A0ABP5GUN5_9ACTN</name>
<evidence type="ECO:0000256" key="2">
    <source>
        <dbReference type="SAM" id="Coils"/>
    </source>
</evidence>
<gene>
    <name evidence="8" type="ORF">GCM10009757_33010</name>
</gene>
<dbReference type="NCBIfam" id="TIGR03696">
    <property type="entry name" value="Rhs_assc_core"/>
    <property type="match status" value="1"/>
</dbReference>
<dbReference type="InterPro" id="IPR045351">
    <property type="entry name" value="DUF6531"/>
</dbReference>
<dbReference type="Gene3D" id="1.10.287.1060">
    <property type="entry name" value="ESAT-6-like"/>
    <property type="match status" value="1"/>
</dbReference>
<keyword evidence="1" id="KW-0677">Repeat</keyword>
<feature type="coiled-coil region" evidence="2">
    <location>
        <begin position="148"/>
        <end position="196"/>
    </location>
</feature>
<keyword evidence="4" id="KW-1133">Transmembrane helix</keyword>
<evidence type="ECO:0000256" key="3">
    <source>
        <dbReference type="SAM" id="MobiDB-lite"/>
    </source>
</evidence>
<dbReference type="PANTHER" id="PTHR32305:SF15">
    <property type="entry name" value="PROTEIN RHSA-RELATED"/>
    <property type="match status" value="1"/>
</dbReference>
<dbReference type="Gene3D" id="2.180.10.10">
    <property type="entry name" value="RHS repeat-associated core"/>
    <property type="match status" value="3"/>
</dbReference>
<dbReference type="InterPro" id="IPR006530">
    <property type="entry name" value="YD"/>
</dbReference>
<comment type="caution">
    <text evidence="8">The sequence shown here is derived from an EMBL/GenBank/DDBJ whole genome shotgun (WGS) entry which is preliminary data.</text>
</comment>
<evidence type="ECO:0000313" key="9">
    <source>
        <dbReference type="Proteomes" id="UP001403094"/>
    </source>
</evidence>
<dbReference type="InterPro" id="IPR050708">
    <property type="entry name" value="T6SS_VgrG/RHS"/>
</dbReference>
<keyword evidence="4" id="KW-0812">Transmembrane</keyword>